<comment type="caution">
    <text evidence="2">The sequence shown here is derived from an EMBL/GenBank/DDBJ whole genome shotgun (WGS) entry which is preliminary data.</text>
</comment>
<evidence type="ECO:0000259" key="1">
    <source>
        <dbReference type="PROSITE" id="PS50056"/>
    </source>
</evidence>
<accession>A0ABS5I098</accession>
<organism evidence="2 3">
    <name type="scientific">Shewanella intestini</name>
    <dbReference type="NCBI Taxonomy" id="2017544"/>
    <lineage>
        <taxon>Bacteria</taxon>
        <taxon>Pseudomonadati</taxon>
        <taxon>Pseudomonadota</taxon>
        <taxon>Gammaproteobacteria</taxon>
        <taxon>Alteromonadales</taxon>
        <taxon>Shewanellaceae</taxon>
        <taxon>Shewanella</taxon>
    </lineage>
</organism>
<dbReference type="Gene3D" id="3.90.190.10">
    <property type="entry name" value="Protein tyrosine phosphatase superfamily"/>
    <property type="match status" value="1"/>
</dbReference>
<dbReference type="InterPro" id="IPR029021">
    <property type="entry name" value="Prot-tyrosine_phosphatase-like"/>
</dbReference>
<dbReference type="Pfam" id="PF00782">
    <property type="entry name" value="DSPc"/>
    <property type="match status" value="1"/>
</dbReference>
<evidence type="ECO:0000313" key="3">
    <source>
        <dbReference type="Proteomes" id="UP000811844"/>
    </source>
</evidence>
<sequence>MKHVFWLKEGLIAGRCGPSEQTWNLQELKSAGFSAIASLNDAQQCDTQQMDSLAIEHQVFNLPNNVPPKPEDLAHYAKVLPSILTFIQQQEQANKPVLLHCKTGVNRTELVMAYYLMVNGAAPVHAVSQARLASGHAFDAQGWDQFVYDVLYELQ</sequence>
<proteinExistence type="predicted"/>
<dbReference type="InterPro" id="IPR000340">
    <property type="entry name" value="Dual-sp_phosphatase_cat-dom"/>
</dbReference>
<gene>
    <name evidence="2" type="ORF">G3R48_05495</name>
</gene>
<dbReference type="SUPFAM" id="SSF52799">
    <property type="entry name" value="(Phosphotyrosine protein) phosphatases II"/>
    <property type="match status" value="1"/>
</dbReference>
<protein>
    <submittedName>
        <fullName evidence="2">Protein phosphatase</fullName>
    </submittedName>
</protein>
<dbReference type="EMBL" id="JAAIKR010000003">
    <property type="protein sequence ID" value="MBR9727441.1"/>
    <property type="molecule type" value="Genomic_DNA"/>
</dbReference>
<dbReference type="InterPro" id="IPR000387">
    <property type="entry name" value="Tyr_Pase_dom"/>
</dbReference>
<reference evidence="2 3" key="1">
    <citation type="submission" date="2020-02" db="EMBL/GenBank/DDBJ databases">
        <title>Shewanella WXL01 sp. nov., a marine bacterium isolated from green algae in Luhuitou Fringing Reef (Northern South China Sea).</title>
        <authorList>
            <person name="Wang X."/>
        </authorList>
    </citation>
    <scope>NUCLEOTIDE SEQUENCE [LARGE SCALE GENOMIC DNA]</scope>
    <source>
        <strain evidence="2 3">MCCC 1A01895</strain>
    </source>
</reference>
<dbReference type="PROSITE" id="PS50056">
    <property type="entry name" value="TYR_PHOSPHATASE_2"/>
    <property type="match status" value="1"/>
</dbReference>
<dbReference type="RefSeq" id="WP_153662437.1">
    <property type="nucleotide sequence ID" value="NZ_JAAIKR010000003.1"/>
</dbReference>
<dbReference type="Proteomes" id="UP000811844">
    <property type="component" value="Unassembled WGS sequence"/>
</dbReference>
<evidence type="ECO:0000313" key="2">
    <source>
        <dbReference type="EMBL" id="MBR9727441.1"/>
    </source>
</evidence>
<keyword evidence="3" id="KW-1185">Reference proteome</keyword>
<name>A0ABS5I098_9GAMM</name>
<feature type="domain" description="Tyrosine specific protein phosphatases" evidence="1">
    <location>
        <begin position="77"/>
        <end position="131"/>
    </location>
</feature>